<dbReference type="RefSeq" id="WP_113910304.1">
    <property type="nucleotide sequence ID" value="NZ_JAQJJF010000003.1"/>
</dbReference>
<name>A0AAW7QA73_9BACT</name>
<evidence type="ECO:0000313" key="2">
    <source>
        <dbReference type="Proteomes" id="UP001170364"/>
    </source>
</evidence>
<proteinExistence type="predicted"/>
<dbReference type="SUPFAM" id="SSF55874">
    <property type="entry name" value="ATPase domain of HSP90 chaperone/DNA topoisomerase II/histidine kinase"/>
    <property type="match status" value="1"/>
</dbReference>
<gene>
    <name evidence="1" type="ORF">PJV93_05190</name>
</gene>
<reference evidence="1" key="2">
    <citation type="submission" date="2023-01" db="EMBL/GenBank/DDBJ databases">
        <authorList>
            <person name="Uljanovas D."/>
        </authorList>
    </citation>
    <scope>NUCLEOTIDE SEQUENCE</scope>
    <source>
        <strain evidence="1">S41</strain>
    </source>
</reference>
<evidence type="ECO:0008006" key="3">
    <source>
        <dbReference type="Google" id="ProtNLM"/>
    </source>
</evidence>
<dbReference type="AlphaFoldDB" id="A0AAW7QA73"/>
<comment type="caution">
    <text evidence="1">The sequence shown here is derived from an EMBL/GenBank/DDBJ whole genome shotgun (WGS) entry which is preliminary data.</text>
</comment>
<dbReference type="Gene3D" id="3.30.565.10">
    <property type="entry name" value="Histidine kinase-like ATPase, C-terminal domain"/>
    <property type="match status" value="1"/>
</dbReference>
<evidence type="ECO:0000313" key="1">
    <source>
        <dbReference type="EMBL" id="MDN5123300.1"/>
    </source>
</evidence>
<dbReference type="InterPro" id="IPR036890">
    <property type="entry name" value="HATPase_C_sf"/>
</dbReference>
<reference evidence="1" key="1">
    <citation type="journal article" date="2023" name="Microorganisms">
        <title>Genomic Characterization of Arcobacter butzleri Strains Isolated from Various Sources in Lithuania.</title>
        <authorList>
            <person name="Uljanovas D."/>
            <person name="Golz G."/>
            <person name="Fleischmann S."/>
            <person name="Kudirkiene E."/>
            <person name="Kasetiene N."/>
            <person name="Grineviciene A."/>
            <person name="Tamuleviciene E."/>
            <person name="Aksomaitiene J."/>
            <person name="Alter T."/>
            <person name="Malakauskas M."/>
        </authorList>
    </citation>
    <scope>NUCLEOTIDE SEQUENCE</scope>
    <source>
        <strain evidence="1">S41</strain>
    </source>
</reference>
<accession>A0AAW7QA73</accession>
<protein>
    <recommendedName>
        <fullName evidence="3">ATP-binding protein</fullName>
    </recommendedName>
</protein>
<dbReference type="Proteomes" id="UP001170364">
    <property type="component" value="Unassembled WGS sequence"/>
</dbReference>
<dbReference type="EMBL" id="JAQJJG010000005">
    <property type="protein sequence ID" value="MDN5123300.1"/>
    <property type="molecule type" value="Genomic_DNA"/>
</dbReference>
<organism evidence="1 2">
    <name type="scientific">Aliarcobacter butzleri</name>
    <dbReference type="NCBI Taxonomy" id="28197"/>
    <lineage>
        <taxon>Bacteria</taxon>
        <taxon>Pseudomonadati</taxon>
        <taxon>Campylobacterota</taxon>
        <taxon>Epsilonproteobacteria</taxon>
        <taxon>Campylobacterales</taxon>
        <taxon>Arcobacteraceae</taxon>
        <taxon>Aliarcobacter</taxon>
    </lineage>
</organism>
<sequence length="188" mass="21969">MLKYNLDSGVKELINNTKSNNFIQKDSFLRTILLAKDNDVLKAKELKLKDYEGMLFVFFDPQDGSMTIGDNGIGYNKEELIELMNFKDNSNILPVFQVAKYISIISQKITEEITYKCTIKDDEIIVNPCICDENPVTVMYIKFEDEFAKEFTNKEKLITYINKFIGEIKNDLYINYFDDLEEKMDKLN</sequence>